<keyword evidence="2 4" id="KW-0808">Transferase</keyword>
<keyword evidence="3 4" id="KW-0418">Kinase</keyword>
<dbReference type="InterPro" id="IPR052562">
    <property type="entry name" value="Ketohexokinase-related"/>
</dbReference>
<evidence type="ECO:0000256" key="3">
    <source>
        <dbReference type="ARBA" id="ARBA00022777"/>
    </source>
</evidence>
<dbReference type="InterPro" id="IPR029056">
    <property type="entry name" value="Ribokinase-like"/>
</dbReference>
<dbReference type="InterPro" id="IPR002173">
    <property type="entry name" value="Carboh/pur_kinase_PfkB_CS"/>
</dbReference>
<dbReference type="InterPro" id="IPR002139">
    <property type="entry name" value="Ribo/fructo_kinase"/>
</dbReference>
<dbReference type="STRING" id="3818.A0A445CPX0"/>
<evidence type="ECO:0000259" key="5">
    <source>
        <dbReference type="Pfam" id="PF00294"/>
    </source>
</evidence>
<dbReference type="AlphaFoldDB" id="A0A445CPX0"/>
<dbReference type="EMBL" id="SDMP01000006">
    <property type="protein sequence ID" value="RYR52979.1"/>
    <property type="molecule type" value="Genomic_DNA"/>
</dbReference>
<dbReference type="Proteomes" id="UP000289738">
    <property type="component" value="Chromosome A06"/>
</dbReference>
<dbReference type="PRINTS" id="PR00990">
    <property type="entry name" value="RIBOKINASE"/>
</dbReference>
<dbReference type="GO" id="GO:0016301">
    <property type="term" value="F:kinase activity"/>
    <property type="evidence" value="ECO:0007669"/>
    <property type="project" value="UniProtKB-KW"/>
</dbReference>
<evidence type="ECO:0000256" key="4">
    <source>
        <dbReference type="RuleBase" id="RU003704"/>
    </source>
</evidence>
<dbReference type="PANTHER" id="PTHR42774">
    <property type="entry name" value="PHOSPHOTRANSFERASE SYSTEM TRANSPORT PROTEIN"/>
    <property type="match status" value="1"/>
</dbReference>
<accession>A0A445CPX0</accession>
<comment type="caution">
    <text evidence="6">The sequence shown here is derived from an EMBL/GenBank/DDBJ whole genome shotgun (WGS) entry which is preliminary data.</text>
</comment>
<feature type="domain" description="Carbohydrate kinase PfkB" evidence="5">
    <location>
        <begin position="754"/>
        <end position="810"/>
    </location>
</feature>
<keyword evidence="7" id="KW-1185">Reference proteome</keyword>
<dbReference type="Gene3D" id="3.40.1190.20">
    <property type="match status" value="2"/>
</dbReference>
<proteinExistence type="inferred from homology"/>
<feature type="domain" description="Carbohydrate kinase PfkB" evidence="5">
    <location>
        <begin position="467"/>
        <end position="697"/>
    </location>
</feature>
<evidence type="ECO:0000256" key="2">
    <source>
        <dbReference type="ARBA" id="ARBA00022679"/>
    </source>
</evidence>
<feature type="domain" description="Carbohydrate kinase PfkB" evidence="5">
    <location>
        <begin position="55"/>
        <end position="284"/>
    </location>
</feature>
<dbReference type="SUPFAM" id="SSF53613">
    <property type="entry name" value="Ribokinase-like"/>
    <property type="match status" value="2"/>
</dbReference>
<gene>
    <name evidence="6" type="ORF">Ahy_A06g027821</name>
</gene>
<dbReference type="Pfam" id="PF00294">
    <property type="entry name" value="PfkB"/>
    <property type="match status" value="4"/>
</dbReference>
<protein>
    <recommendedName>
        <fullName evidence="5">Carbohydrate kinase PfkB domain-containing protein</fullName>
    </recommendedName>
</protein>
<evidence type="ECO:0000313" key="6">
    <source>
        <dbReference type="EMBL" id="RYR52979.1"/>
    </source>
</evidence>
<dbReference type="InterPro" id="IPR011611">
    <property type="entry name" value="PfkB_dom"/>
</dbReference>
<reference evidence="6 7" key="1">
    <citation type="submission" date="2019-01" db="EMBL/GenBank/DDBJ databases">
        <title>Sequencing of cultivated peanut Arachis hypogaea provides insights into genome evolution and oil improvement.</title>
        <authorList>
            <person name="Chen X."/>
        </authorList>
    </citation>
    <scope>NUCLEOTIDE SEQUENCE [LARGE SCALE GENOMIC DNA]</scope>
    <source>
        <strain evidence="7">cv. Fuhuasheng</strain>
        <tissue evidence="6">Leaves</tissue>
    </source>
</reference>
<comment type="similarity">
    <text evidence="1 4">Belongs to the carbohydrate kinase PfkB family.</text>
</comment>
<evidence type="ECO:0000313" key="7">
    <source>
        <dbReference type="Proteomes" id="UP000289738"/>
    </source>
</evidence>
<sequence length="822" mass="88513">MELCFVVYGFSCYSQRGSLGCCRDLSSVSVTITITITMSSDSIPENENLILLGCGSVSIDLLATVAAYPKPDEKIRSTSFKVEGGGNAANALTCAARLGLKPRLISKVADDTHGRAIIDELQADGVDTSFIVVSEEGTSPFTYIIVDSQTKSRTCIHTPGFPKLMPAELPESTLFSALSGAGIVFLDGRLHETALVVAHEAVRKNIPILMDAERLREGLDDLIQLADYLTCATRFPQASQLFSLEVWAGATTIPKALVSMVLRLPKVKFVIVTLGKDGCIMLERSVDEGASREEADVDILLESLEMKRNRSTYMPTCISSPVTKLQAEGIGTVCGRLYVGTAENIPPSELIDTTGAGDAFAGAVLYALSANFSRENMLCFAATVAAAKCRALGARSGLPHHTDPRLESFMQLGREREKMATMWNSLCVANGTLFNSSSPLLPLRFNSNSNLRFRRATITSMCVPENDVVVIGYGMTTVDFLATVDSFPKPDDKVRTTSFKVQGGGNAGNALTCAARLGLKPKLISKVGDDSQGHAILNELQRDAVDTSFVLVSKGGSSAFSYVLIDNQTKTRTSIYTPAHPPMMPDDQSQSTLLSAFNEARLVYFDGLTTDTALFIAQEAARNKIPILVEAESPKEGLDELLKLADFAVCSARFPKAWTHASSIPSALVSMLLRLPNIKFAIVTLGEDGCLMLERSANEDADTEEKDIDCFFESLYERKDDSLAVPTCISSGVKKFRANGRGTVCGRFFLGTAERIPDGELIDTTGAGDAFIGAILYAICTNMEPEKMLPFAAQVAAAKCRALGARTGLPYLTDPRLAAYLC</sequence>
<organism evidence="6 7">
    <name type="scientific">Arachis hypogaea</name>
    <name type="common">Peanut</name>
    <dbReference type="NCBI Taxonomy" id="3818"/>
    <lineage>
        <taxon>Eukaryota</taxon>
        <taxon>Viridiplantae</taxon>
        <taxon>Streptophyta</taxon>
        <taxon>Embryophyta</taxon>
        <taxon>Tracheophyta</taxon>
        <taxon>Spermatophyta</taxon>
        <taxon>Magnoliopsida</taxon>
        <taxon>eudicotyledons</taxon>
        <taxon>Gunneridae</taxon>
        <taxon>Pentapetalae</taxon>
        <taxon>rosids</taxon>
        <taxon>fabids</taxon>
        <taxon>Fabales</taxon>
        <taxon>Fabaceae</taxon>
        <taxon>Papilionoideae</taxon>
        <taxon>50 kb inversion clade</taxon>
        <taxon>dalbergioids sensu lato</taxon>
        <taxon>Dalbergieae</taxon>
        <taxon>Pterocarpus clade</taxon>
        <taxon>Arachis</taxon>
    </lineage>
</organism>
<feature type="domain" description="Carbohydrate kinase PfkB" evidence="5">
    <location>
        <begin position="342"/>
        <end position="399"/>
    </location>
</feature>
<name>A0A445CPX0_ARAHY</name>
<evidence type="ECO:0000256" key="1">
    <source>
        <dbReference type="ARBA" id="ARBA00010688"/>
    </source>
</evidence>
<dbReference type="PANTHER" id="PTHR42774:SF13">
    <property type="entry name" value="PFKB FAMILY CARBOHYDRATE KINASE"/>
    <property type="match status" value="1"/>
</dbReference>
<dbReference type="CDD" id="cd01945">
    <property type="entry name" value="ribokinase_group_B"/>
    <property type="match status" value="2"/>
</dbReference>
<dbReference type="PROSITE" id="PS00584">
    <property type="entry name" value="PFKB_KINASES_2"/>
    <property type="match status" value="2"/>
</dbReference>